<dbReference type="STRING" id="454.Lisr_1949"/>
<feature type="signal peptide" evidence="2">
    <location>
        <begin position="1"/>
        <end position="20"/>
    </location>
</feature>
<dbReference type="RefSeq" id="WP_058502273.1">
    <property type="nucleotide sequence ID" value="NZ_CAAAJA010000021.1"/>
</dbReference>
<dbReference type="PANTHER" id="PTHR11782">
    <property type="entry name" value="ADENOSINE/GUANOSINE DIPHOSPHATASE"/>
    <property type="match status" value="1"/>
</dbReference>
<dbReference type="PATRIC" id="fig|454.4.peg.2125"/>
<dbReference type="AlphaFoldDB" id="A0A0W0VH83"/>
<sequence length="380" mass="43016">MFRFVFLLICIFSAVSGLQAQDLSCGEHYCVAVVDAGSTGSRAHIYSYDLDKTNSPVNINEVWSKKIKPGLATIEPNQNTIYSYLHQLFSDAPEQNMPVYFYATAGMRLLPQPKQQVYYQWLQQWFAQQSQWQLIDAKTITGKQEGVFDWLSMSYQSGALLSNEKETPGVIDIGGASTQIVFPVQNNTQIKESDKEELDLYGRHLTLFVHSFLGLGQTEVTHQFLDVPACFANDYQMPDGLPAQGDAVACEHEVDSLMNDVHNVNKIVQPALTANPVDSWYVMGGIVNLAEDKLFQFDNNQLTNQSLIEQADREVCHQQWDILNKKFPDNEYLYGYCLFASYYYSLMVDGYGLNPEQTIKYMTGNKTADWTLGVVLHHNS</sequence>
<comment type="caution">
    <text evidence="3">The sequence shown here is derived from an EMBL/GenBank/DDBJ whole genome shotgun (WGS) entry which is preliminary data.</text>
</comment>
<dbReference type="InterPro" id="IPR000407">
    <property type="entry name" value="GDA1_CD39_NTPase"/>
</dbReference>
<dbReference type="GO" id="GO:0016020">
    <property type="term" value="C:membrane"/>
    <property type="evidence" value="ECO:0007669"/>
    <property type="project" value="TreeGrafter"/>
</dbReference>
<dbReference type="Gene3D" id="3.30.420.40">
    <property type="match status" value="1"/>
</dbReference>
<dbReference type="PANTHER" id="PTHR11782:SF83">
    <property type="entry name" value="GUANOSINE-DIPHOSPHATASE"/>
    <property type="match status" value="1"/>
</dbReference>
<keyword evidence="1 3" id="KW-0378">Hydrolase</keyword>
<evidence type="ECO:0000313" key="4">
    <source>
        <dbReference type="Proteomes" id="UP000054761"/>
    </source>
</evidence>
<dbReference type="Pfam" id="PF01150">
    <property type="entry name" value="GDA1_CD39"/>
    <property type="match status" value="2"/>
</dbReference>
<feature type="chain" id="PRO_5006914803" evidence="2">
    <location>
        <begin position="21"/>
        <end position="380"/>
    </location>
</feature>
<evidence type="ECO:0000256" key="1">
    <source>
        <dbReference type="ARBA" id="ARBA00022801"/>
    </source>
</evidence>
<dbReference type="GO" id="GO:0017110">
    <property type="term" value="F:nucleoside diphosphate phosphatase activity"/>
    <property type="evidence" value="ECO:0007669"/>
    <property type="project" value="TreeGrafter"/>
</dbReference>
<evidence type="ECO:0000313" key="3">
    <source>
        <dbReference type="EMBL" id="KTD19387.1"/>
    </source>
</evidence>
<gene>
    <name evidence="3" type="ORF">Lisr_1949</name>
</gene>
<keyword evidence="2" id="KW-0732">Signal</keyword>
<accession>A0A0W0VH83</accession>
<keyword evidence="4" id="KW-1185">Reference proteome</keyword>
<proteinExistence type="predicted"/>
<evidence type="ECO:0000256" key="2">
    <source>
        <dbReference type="SAM" id="SignalP"/>
    </source>
</evidence>
<dbReference type="Proteomes" id="UP000054761">
    <property type="component" value="Unassembled WGS sequence"/>
</dbReference>
<name>A0A0W0VH83_9GAMM</name>
<reference evidence="3 4" key="1">
    <citation type="submission" date="2015-11" db="EMBL/GenBank/DDBJ databases">
        <title>Genomic analysis of 38 Legionella species identifies large and diverse effector repertoires.</title>
        <authorList>
            <person name="Burstein D."/>
            <person name="Amaro F."/>
            <person name="Zusman T."/>
            <person name="Lifshitz Z."/>
            <person name="Cohen O."/>
            <person name="Gilbert J.A."/>
            <person name="Pupko T."/>
            <person name="Shuman H.A."/>
            <person name="Segal G."/>
        </authorList>
    </citation>
    <scope>NUCLEOTIDE SEQUENCE [LARGE SCALE GENOMIC DNA]</scope>
    <source>
        <strain evidence="3 4">Bercovier 4</strain>
    </source>
</reference>
<dbReference type="OrthoDB" id="5640341at2"/>
<dbReference type="Gene3D" id="3.30.420.150">
    <property type="entry name" value="Exopolyphosphatase. Domain 2"/>
    <property type="match status" value="1"/>
</dbReference>
<organism evidence="3 4">
    <name type="scientific">Legionella israelensis</name>
    <dbReference type="NCBI Taxonomy" id="454"/>
    <lineage>
        <taxon>Bacteria</taxon>
        <taxon>Pseudomonadati</taxon>
        <taxon>Pseudomonadota</taxon>
        <taxon>Gammaproteobacteria</taxon>
        <taxon>Legionellales</taxon>
        <taxon>Legionellaceae</taxon>
        <taxon>Legionella</taxon>
    </lineage>
</organism>
<dbReference type="GO" id="GO:0009134">
    <property type="term" value="P:nucleoside diphosphate catabolic process"/>
    <property type="evidence" value="ECO:0007669"/>
    <property type="project" value="TreeGrafter"/>
</dbReference>
<protein>
    <submittedName>
        <fullName evidence="3">Ectonucleoside triphosphate diphosphohydrolase I</fullName>
    </submittedName>
</protein>
<dbReference type="EMBL" id="LNYH01000112">
    <property type="protein sequence ID" value="KTD19387.1"/>
    <property type="molecule type" value="Genomic_DNA"/>
</dbReference>